<gene>
    <name evidence="1" type="ORF">ACFSQZ_10975</name>
</gene>
<comment type="caution">
    <text evidence="1">The sequence shown here is derived from an EMBL/GenBank/DDBJ whole genome shotgun (WGS) entry which is preliminary data.</text>
</comment>
<reference evidence="2" key="1">
    <citation type="journal article" date="2019" name="Int. J. Syst. Evol. Microbiol.">
        <title>The Global Catalogue of Microorganisms (GCM) 10K type strain sequencing project: providing services to taxonomists for standard genome sequencing and annotation.</title>
        <authorList>
            <consortium name="The Broad Institute Genomics Platform"/>
            <consortium name="The Broad Institute Genome Sequencing Center for Infectious Disease"/>
            <person name="Wu L."/>
            <person name="Ma J."/>
        </authorList>
    </citation>
    <scope>NUCLEOTIDE SEQUENCE [LARGE SCALE GENOMIC DNA]</scope>
    <source>
        <strain evidence="2">JCM 16545</strain>
    </source>
</reference>
<keyword evidence="2" id="KW-1185">Reference proteome</keyword>
<proteinExistence type="predicted"/>
<name>A0ABW5E6U1_9BACT</name>
<evidence type="ECO:0000313" key="2">
    <source>
        <dbReference type="Proteomes" id="UP001597297"/>
    </source>
</evidence>
<protein>
    <submittedName>
        <fullName evidence="1">Uncharacterized protein</fullName>
    </submittedName>
</protein>
<evidence type="ECO:0000313" key="1">
    <source>
        <dbReference type="EMBL" id="MFD2276993.1"/>
    </source>
</evidence>
<dbReference type="EMBL" id="JBHUJC010000037">
    <property type="protein sequence ID" value="MFD2276993.1"/>
    <property type="molecule type" value="Genomic_DNA"/>
</dbReference>
<organism evidence="1 2">
    <name type="scientific">Rubritalea spongiae</name>
    <dbReference type="NCBI Taxonomy" id="430797"/>
    <lineage>
        <taxon>Bacteria</taxon>
        <taxon>Pseudomonadati</taxon>
        <taxon>Verrucomicrobiota</taxon>
        <taxon>Verrucomicrobiia</taxon>
        <taxon>Verrucomicrobiales</taxon>
        <taxon>Rubritaleaceae</taxon>
        <taxon>Rubritalea</taxon>
    </lineage>
</organism>
<dbReference type="RefSeq" id="WP_377093241.1">
    <property type="nucleotide sequence ID" value="NZ_JBHSJM010000001.1"/>
</dbReference>
<dbReference type="Proteomes" id="UP001597297">
    <property type="component" value="Unassembled WGS sequence"/>
</dbReference>
<accession>A0ABW5E6U1</accession>
<sequence>MKTQIKSVADELREDLESCPDLRAQQLIDLDEAISELNVKFEQKLDPNQMEDWAVLREKIDELRRFAQLTKMRLLYGDEDLRSKLDTMHPTEQGDEAKAALEVERDAHRVKGVSDIFKALLMWKDAPEERIKKDS</sequence>